<proteinExistence type="inferred from homology"/>
<keyword evidence="5 9" id="KW-1133">Transmembrane helix</keyword>
<dbReference type="EMBL" id="OC917069">
    <property type="protein sequence ID" value="CAD7646048.1"/>
    <property type="molecule type" value="Genomic_DNA"/>
</dbReference>
<gene>
    <name evidence="10" type="ORF">ONB1V03_LOCUS5528</name>
</gene>
<protein>
    <submittedName>
        <fullName evidence="10">Uncharacterized protein</fullName>
    </submittedName>
</protein>
<dbReference type="Pfam" id="PF12280">
    <property type="entry name" value="BSMAP"/>
    <property type="match status" value="1"/>
</dbReference>
<dbReference type="PANTHER" id="PTHR28652">
    <property type="entry name" value="TRANSMEMBRANE PROTEIN 59-LIKE PROTEIN"/>
    <property type="match status" value="1"/>
</dbReference>
<dbReference type="Proteomes" id="UP000728032">
    <property type="component" value="Unassembled WGS sequence"/>
</dbReference>
<evidence type="ECO:0000313" key="10">
    <source>
        <dbReference type="EMBL" id="CAD7646048.1"/>
    </source>
</evidence>
<dbReference type="AlphaFoldDB" id="A0A7R9LQM3"/>
<evidence type="ECO:0000256" key="4">
    <source>
        <dbReference type="ARBA" id="ARBA00022729"/>
    </source>
</evidence>
<feature type="non-terminal residue" evidence="10">
    <location>
        <position position="256"/>
    </location>
</feature>
<dbReference type="PANTHER" id="PTHR28652:SF2">
    <property type="entry name" value="TRANSMEMBRANE PROTEIN 59-LIKE PROTEIN"/>
    <property type="match status" value="1"/>
</dbReference>
<comment type="similarity">
    <text evidence="2">Belongs to the TMEM59 family.</text>
</comment>
<evidence type="ECO:0000256" key="7">
    <source>
        <dbReference type="ARBA" id="ARBA00023136"/>
    </source>
</evidence>
<name>A0A7R9LQM3_9ACAR</name>
<dbReference type="OrthoDB" id="6371519at2759"/>
<organism evidence="10">
    <name type="scientific">Oppiella nova</name>
    <dbReference type="NCBI Taxonomy" id="334625"/>
    <lineage>
        <taxon>Eukaryota</taxon>
        <taxon>Metazoa</taxon>
        <taxon>Ecdysozoa</taxon>
        <taxon>Arthropoda</taxon>
        <taxon>Chelicerata</taxon>
        <taxon>Arachnida</taxon>
        <taxon>Acari</taxon>
        <taxon>Acariformes</taxon>
        <taxon>Sarcoptiformes</taxon>
        <taxon>Oribatida</taxon>
        <taxon>Brachypylina</taxon>
        <taxon>Oppioidea</taxon>
        <taxon>Oppiidae</taxon>
        <taxon>Oppiella</taxon>
    </lineage>
</organism>
<evidence type="ECO:0000256" key="6">
    <source>
        <dbReference type="ARBA" id="ARBA00023034"/>
    </source>
</evidence>
<feature type="transmembrane region" description="Helical" evidence="9">
    <location>
        <begin position="214"/>
        <end position="238"/>
    </location>
</feature>
<evidence type="ECO:0000313" key="11">
    <source>
        <dbReference type="Proteomes" id="UP000728032"/>
    </source>
</evidence>
<reference evidence="10" key="1">
    <citation type="submission" date="2020-11" db="EMBL/GenBank/DDBJ databases">
        <authorList>
            <person name="Tran Van P."/>
        </authorList>
    </citation>
    <scope>NUCLEOTIDE SEQUENCE</scope>
</reference>
<evidence type="ECO:0000256" key="8">
    <source>
        <dbReference type="ARBA" id="ARBA00023180"/>
    </source>
</evidence>
<comment type="subcellular location">
    <subcellularLocation>
        <location evidence="1">Golgi apparatus membrane</location>
        <topology evidence="1">Single-pass type I membrane protein</topology>
    </subcellularLocation>
</comment>
<keyword evidence="4" id="KW-0732">Signal</keyword>
<dbReference type="GO" id="GO:0000139">
    <property type="term" value="C:Golgi membrane"/>
    <property type="evidence" value="ECO:0007669"/>
    <property type="project" value="UniProtKB-SubCell"/>
</dbReference>
<keyword evidence="8" id="KW-0325">Glycoprotein</keyword>
<evidence type="ECO:0000256" key="2">
    <source>
        <dbReference type="ARBA" id="ARBA00009643"/>
    </source>
</evidence>
<evidence type="ECO:0000256" key="1">
    <source>
        <dbReference type="ARBA" id="ARBA00004614"/>
    </source>
</evidence>
<dbReference type="EMBL" id="CAJPVJ010002244">
    <property type="protein sequence ID" value="CAG2165996.1"/>
    <property type="molecule type" value="Genomic_DNA"/>
</dbReference>
<keyword evidence="11" id="KW-1185">Reference proteome</keyword>
<keyword evidence="3 9" id="KW-0812">Transmembrane</keyword>
<keyword evidence="7 9" id="KW-0472">Membrane</keyword>
<evidence type="ECO:0000256" key="5">
    <source>
        <dbReference type="ARBA" id="ARBA00022989"/>
    </source>
</evidence>
<dbReference type="InterPro" id="IPR022065">
    <property type="entry name" value="Uncharacterised_TMEM59"/>
</dbReference>
<sequence length="256" mass="28308">IKTINCLTSNHSFAVPIACSSAYDSKQNSSEYFACSVGCNSTTVRTDTSGHAINSHDNSKPKVQFDGTDEEEVIGDAISDSSDRNRNQLYISPINLLQSLFSSVVSRVSGPVVVERSSMSVFFSRNSEGLSKLVVVQSEPEVVVHQYPDLMQANDYESESVTGSEEHMTTDNNRPKLDLSIWTQDNPLDDAVNSRPMGKSWSNCFPYESGVPRWVLASVLFLAIFVLVWICCATTTTAPEQHIRARKLVPNSKRMN</sequence>
<evidence type="ECO:0000256" key="3">
    <source>
        <dbReference type="ARBA" id="ARBA00022692"/>
    </source>
</evidence>
<evidence type="ECO:0000256" key="9">
    <source>
        <dbReference type="SAM" id="Phobius"/>
    </source>
</evidence>
<keyword evidence="6" id="KW-0333">Golgi apparatus</keyword>
<accession>A0A7R9LQM3</accession>